<sequence>MKTIEIDDEVYEVLLGKVRDFGDTPNLVLRREFSLNGAGKVSAPTQESPLQDFLSLTEFRFAKGAVGRFLAILSWLYKQDANAFSVVEDVRGRGRIYFSKSVQELEGSGRSVNPKKIPGTPYWVITTTPTDLKQQMLGEVMKALGCDLASIQLAKKAIAR</sequence>
<dbReference type="Gene3D" id="1.10.1220.10">
    <property type="entry name" value="Met repressor-like"/>
    <property type="match status" value="1"/>
</dbReference>
<name>A0ABW5D8N8_9BACT</name>
<dbReference type="InterPro" id="IPR036835">
    <property type="entry name" value="SeqA_DNA-bd_C_sf"/>
</dbReference>
<dbReference type="InterPro" id="IPR026577">
    <property type="entry name" value="SeqA_DNA-bd_C"/>
</dbReference>
<protein>
    <recommendedName>
        <fullName evidence="4">Negative modulator of initiation of replication</fullName>
    </recommendedName>
</protein>
<dbReference type="EMBL" id="JBHUIT010000012">
    <property type="protein sequence ID" value="MFD2256773.1"/>
    <property type="molecule type" value="Genomic_DNA"/>
</dbReference>
<feature type="domain" description="Replication modulator SeqA C-terminal DNA-binding" evidence="5">
    <location>
        <begin position="51"/>
        <end position="152"/>
    </location>
</feature>
<keyword evidence="3 4" id="KW-0238">DNA-binding</keyword>
<dbReference type="InterPro" id="IPR013321">
    <property type="entry name" value="Arc_rbn_hlx_hlx"/>
</dbReference>
<evidence type="ECO:0000313" key="7">
    <source>
        <dbReference type="EMBL" id="MFD2256773.1"/>
    </source>
</evidence>
<dbReference type="Proteomes" id="UP001597375">
    <property type="component" value="Unassembled WGS sequence"/>
</dbReference>
<comment type="function">
    <text evidence="4">Negative regulator of replication initiation, which contributes to regulation of DNA replication and ensures that replication initiation occurs exactly once per chromosome per cell cycle. Binds to pairs of hemimethylated GATC sequences in the oriC region, thus preventing assembly of replication proteins and re-initiation at newly replicated origins. Repression is relieved when the region becomes fully methylated.</text>
</comment>
<gene>
    <name evidence="7" type="ORF">ACFSSA_08810</name>
</gene>
<dbReference type="InterPro" id="IPR033761">
    <property type="entry name" value="SeqA_N"/>
</dbReference>
<evidence type="ECO:0000256" key="3">
    <source>
        <dbReference type="ARBA" id="ARBA00023125"/>
    </source>
</evidence>
<keyword evidence="1 4" id="KW-0963">Cytoplasm</keyword>
<comment type="subcellular location">
    <subcellularLocation>
        <location evidence="4">Cytoplasm</location>
    </subcellularLocation>
</comment>
<dbReference type="SUPFAM" id="SSF82808">
    <property type="entry name" value="Replication modulator SeqA, C-terminal DNA-binding domain"/>
    <property type="match status" value="1"/>
</dbReference>
<dbReference type="Gene3D" id="1.20.1380.10">
    <property type="entry name" value="Replication modulator SeqA, C-terminal DNA-binding domain"/>
    <property type="match status" value="1"/>
</dbReference>
<evidence type="ECO:0000259" key="6">
    <source>
        <dbReference type="Pfam" id="PF17206"/>
    </source>
</evidence>
<keyword evidence="2 4" id="KW-0236">DNA replication inhibitor</keyword>
<dbReference type="SUPFAM" id="SSF47598">
    <property type="entry name" value="Ribbon-helix-helix"/>
    <property type="match status" value="1"/>
</dbReference>
<dbReference type="InterPro" id="IPR005621">
    <property type="entry name" value="SeqA"/>
</dbReference>
<evidence type="ECO:0000313" key="8">
    <source>
        <dbReference type="Proteomes" id="UP001597375"/>
    </source>
</evidence>
<dbReference type="Pfam" id="PF17206">
    <property type="entry name" value="SeqA_N"/>
    <property type="match status" value="1"/>
</dbReference>
<dbReference type="PIRSF" id="PIRSF019401">
    <property type="entry name" value="SeqA"/>
    <property type="match status" value="1"/>
</dbReference>
<dbReference type="RefSeq" id="WP_386820062.1">
    <property type="nucleotide sequence ID" value="NZ_JBHUIT010000012.1"/>
</dbReference>
<feature type="domain" description="Negative modulator of initiation of replication SeqA N-terminal" evidence="6">
    <location>
        <begin position="1"/>
        <end position="34"/>
    </location>
</feature>
<reference evidence="8" key="1">
    <citation type="journal article" date="2019" name="Int. J. Syst. Evol. Microbiol.">
        <title>The Global Catalogue of Microorganisms (GCM) 10K type strain sequencing project: providing services to taxonomists for standard genome sequencing and annotation.</title>
        <authorList>
            <consortium name="The Broad Institute Genomics Platform"/>
            <consortium name="The Broad Institute Genome Sequencing Center for Infectious Disease"/>
            <person name="Wu L."/>
            <person name="Ma J."/>
        </authorList>
    </citation>
    <scope>NUCLEOTIDE SEQUENCE [LARGE SCALE GENOMIC DNA]</scope>
    <source>
        <strain evidence="8">CGMCC 4.7106</strain>
    </source>
</reference>
<accession>A0ABW5D8N8</accession>
<evidence type="ECO:0000259" key="5">
    <source>
        <dbReference type="Pfam" id="PF03925"/>
    </source>
</evidence>
<evidence type="ECO:0000256" key="1">
    <source>
        <dbReference type="ARBA" id="ARBA00022490"/>
    </source>
</evidence>
<keyword evidence="8" id="KW-1185">Reference proteome</keyword>
<dbReference type="InterPro" id="IPR010985">
    <property type="entry name" value="Ribbon_hlx_hlx"/>
</dbReference>
<comment type="caution">
    <text evidence="7">The sequence shown here is derived from an EMBL/GenBank/DDBJ whole genome shotgun (WGS) entry which is preliminary data.</text>
</comment>
<dbReference type="Pfam" id="PF03925">
    <property type="entry name" value="SeqA"/>
    <property type="match status" value="1"/>
</dbReference>
<evidence type="ECO:0000256" key="2">
    <source>
        <dbReference type="ARBA" id="ARBA00022880"/>
    </source>
</evidence>
<comment type="similarity">
    <text evidence="4">Belongs to the SeqA family.</text>
</comment>
<organism evidence="7 8">
    <name type="scientific">Luteolibacter algae</name>
    <dbReference type="NCBI Taxonomy" id="454151"/>
    <lineage>
        <taxon>Bacteria</taxon>
        <taxon>Pseudomonadati</taxon>
        <taxon>Verrucomicrobiota</taxon>
        <taxon>Verrucomicrobiia</taxon>
        <taxon>Verrucomicrobiales</taxon>
        <taxon>Verrucomicrobiaceae</taxon>
        <taxon>Luteolibacter</taxon>
    </lineage>
</organism>
<proteinExistence type="inferred from homology"/>
<evidence type="ECO:0000256" key="4">
    <source>
        <dbReference type="PIRNR" id="PIRNR019401"/>
    </source>
</evidence>